<protein>
    <submittedName>
        <fullName evidence="9">Putative transporter</fullName>
    </submittedName>
</protein>
<evidence type="ECO:0000256" key="4">
    <source>
        <dbReference type="ARBA" id="ARBA00022989"/>
    </source>
</evidence>
<comment type="caution">
    <text evidence="9">The sequence shown here is derived from an EMBL/GenBank/DDBJ whole genome shotgun (WGS) entry which is preliminary data.</text>
</comment>
<evidence type="ECO:0000256" key="5">
    <source>
        <dbReference type="ARBA" id="ARBA00023136"/>
    </source>
</evidence>
<proteinExistence type="predicted"/>
<feature type="transmembrane region" description="Helical" evidence="7">
    <location>
        <begin position="366"/>
        <end position="385"/>
    </location>
</feature>
<dbReference type="InterPro" id="IPR000620">
    <property type="entry name" value="EamA_dom"/>
</dbReference>
<sequence length="460" mass="48984">MSSAWVRTSFVSNPILYVPLRQQPNTLCSTNLTHPKRRRSNYLYLKAESPRQIPTSLVPNDDQQSARRPVISRSSDDVLSSSNKIQKEIPAEASASVNNAAANGVASTASKEVSLEQKPGQQATGIDLSLGPLKLAIPSRWLLFTVPIMWGSFGPAVRLLFSQERHQDPSIFNSERLLLSTLIYMPILAAELKAFLNRKDSKSADDDKERYSFFPAGIELGIYVFLANIAQVIGLQQTSASRAAFLVQLQTVIVPVMAGVIGKAKIPLNTWVSSLVAVTGVALLSSDKGHGTVSSLSGDALEVTSAFFFSAYVFRLEKYCNTVAANPLVATKIAVQAVLSIGWALFAQVGSSVVHAPSDTPENVATWTLAAVAINAAVVGWTGLVSSALSGWAQTKGQQGVPASEAVVIFATQPLWASAIATVLLGETFGPQGLAGGALIVFATLLASRKNDSKTEDGKE</sequence>
<keyword evidence="2" id="KW-1003">Cell membrane</keyword>
<feature type="domain" description="EamA" evidence="8">
    <location>
        <begin position="297"/>
        <end position="448"/>
    </location>
</feature>
<evidence type="ECO:0000259" key="8">
    <source>
        <dbReference type="Pfam" id="PF00892"/>
    </source>
</evidence>
<comment type="subcellular location">
    <subcellularLocation>
        <location evidence="1">Cell membrane</location>
        <topology evidence="1">Multi-pass membrane protein</topology>
    </subcellularLocation>
</comment>
<dbReference type="PANTHER" id="PTHR42920:SF5">
    <property type="entry name" value="EAMA DOMAIN-CONTAINING PROTEIN"/>
    <property type="match status" value="1"/>
</dbReference>
<dbReference type="GO" id="GO:0005886">
    <property type="term" value="C:plasma membrane"/>
    <property type="evidence" value="ECO:0007669"/>
    <property type="project" value="UniProtKB-SubCell"/>
</dbReference>
<dbReference type="STRING" id="448386.A0A2V3J3I1"/>
<dbReference type="PANTHER" id="PTHR42920">
    <property type="entry name" value="OS03G0707200 PROTEIN-RELATED"/>
    <property type="match status" value="1"/>
</dbReference>
<evidence type="ECO:0000313" key="10">
    <source>
        <dbReference type="Proteomes" id="UP000247409"/>
    </source>
</evidence>
<dbReference type="AlphaFoldDB" id="A0A2V3J3I1"/>
<feature type="transmembrane region" description="Helical" evidence="7">
    <location>
        <begin position="326"/>
        <end position="346"/>
    </location>
</feature>
<feature type="transmembrane region" description="Helical" evidence="7">
    <location>
        <begin position="243"/>
        <end position="261"/>
    </location>
</feature>
<dbReference type="EMBL" id="NBIV01000009">
    <property type="protein sequence ID" value="PXF49001.1"/>
    <property type="molecule type" value="Genomic_DNA"/>
</dbReference>
<reference evidence="9 10" key="1">
    <citation type="journal article" date="2018" name="Mol. Biol. Evol.">
        <title>Analysis of the draft genome of the red seaweed Gracilariopsis chorda provides insights into genome size evolution in Rhodophyta.</title>
        <authorList>
            <person name="Lee J."/>
            <person name="Yang E.C."/>
            <person name="Graf L."/>
            <person name="Yang J.H."/>
            <person name="Qiu H."/>
            <person name="Zel Zion U."/>
            <person name="Chan C.X."/>
            <person name="Stephens T.G."/>
            <person name="Weber A.P.M."/>
            <person name="Boo G.H."/>
            <person name="Boo S.M."/>
            <person name="Kim K.M."/>
            <person name="Shin Y."/>
            <person name="Jung M."/>
            <person name="Lee S.J."/>
            <person name="Yim H.S."/>
            <person name="Lee J.H."/>
            <person name="Bhattacharya D."/>
            <person name="Yoon H.S."/>
        </authorList>
    </citation>
    <scope>NUCLEOTIDE SEQUENCE [LARGE SCALE GENOMIC DNA]</scope>
    <source>
        <strain evidence="9 10">SKKU-2015</strain>
        <tissue evidence="9">Whole body</tissue>
    </source>
</reference>
<keyword evidence="4 7" id="KW-1133">Transmembrane helix</keyword>
<dbReference type="InterPro" id="IPR037185">
    <property type="entry name" value="EmrE-like"/>
</dbReference>
<evidence type="ECO:0000313" key="9">
    <source>
        <dbReference type="EMBL" id="PXF49001.1"/>
    </source>
</evidence>
<name>A0A2V3J3I1_9FLOR</name>
<evidence type="ECO:0000256" key="2">
    <source>
        <dbReference type="ARBA" id="ARBA00022475"/>
    </source>
</evidence>
<feature type="region of interest" description="Disordered" evidence="6">
    <location>
        <begin position="53"/>
        <end position="83"/>
    </location>
</feature>
<evidence type="ECO:0000256" key="3">
    <source>
        <dbReference type="ARBA" id="ARBA00022692"/>
    </source>
</evidence>
<dbReference type="Pfam" id="PF00892">
    <property type="entry name" value="EamA"/>
    <property type="match status" value="2"/>
</dbReference>
<dbReference type="SUPFAM" id="SSF103481">
    <property type="entry name" value="Multidrug resistance efflux transporter EmrE"/>
    <property type="match status" value="2"/>
</dbReference>
<organism evidence="9 10">
    <name type="scientific">Gracilariopsis chorda</name>
    <dbReference type="NCBI Taxonomy" id="448386"/>
    <lineage>
        <taxon>Eukaryota</taxon>
        <taxon>Rhodophyta</taxon>
        <taxon>Florideophyceae</taxon>
        <taxon>Rhodymeniophycidae</taxon>
        <taxon>Gracilariales</taxon>
        <taxon>Gracilariaceae</taxon>
        <taxon>Gracilariopsis</taxon>
    </lineage>
</organism>
<dbReference type="OrthoDB" id="4312at2759"/>
<dbReference type="Proteomes" id="UP000247409">
    <property type="component" value="Unassembled WGS sequence"/>
</dbReference>
<gene>
    <name evidence="9" type="ORF">BWQ96_01139</name>
</gene>
<feature type="compositionally biased region" description="Polar residues" evidence="6">
    <location>
        <begin position="53"/>
        <end position="63"/>
    </location>
</feature>
<keyword evidence="10" id="KW-1185">Reference proteome</keyword>
<keyword evidence="3 7" id="KW-0812">Transmembrane</keyword>
<evidence type="ECO:0000256" key="6">
    <source>
        <dbReference type="SAM" id="MobiDB-lite"/>
    </source>
</evidence>
<feature type="domain" description="EamA" evidence="8">
    <location>
        <begin position="142"/>
        <end position="285"/>
    </location>
</feature>
<evidence type="ECO:0000256" key="7">
    <source>
        <dbReference type="SAM" id="Phobius"/>
    </source>
</evidence>
<keyword evidence="5 7" id="KW-0472">Membrane</keyword>
<evidence type="ECO:0000256" key="1">
    <source>
        <dbReference type="ARBA" id="ARBA00004651"/>
    </source>
</evidence>
<accession>A0A2V3J3I1</accession>
<dbReference type="InterPro" id="IPR051258">
    <property type="entry name" value="Diverse_Substrate_Transporter"/>
</dbReference>
<feature type="transmembrane region" description="Helical" evidence="7">
    <location>
        <begin position="217"/>
        <end position="237"/>
    </location>
</feature>